<dbReference type="AlphaFoldDB" id="A0A0A9H3V2"/>
<protein>
    <submittedName>
        <fullName evidence="1">Uncharacterized protein</fullName>
    </submittedName>
</protein>
<reference evidence="1" key="1">
    <citation type="submission" date="2014-09" db="EMBL/GenBank/DDBJ databases">
        <authorList>
            <person name="Magalhaes I.L.F."/>
            <person name="Oliveira U."/>
            <person name="Santos F.R."/>
            <person name="Vidigal T.H.D.A."/>
            <person name="Brescovit A.D."/>
            <person name="Santos A.J."/>
        </authorList>
    </citation>
    <scope>NUCLEOTIDE SEQUENCE</scope>
    <source>
        <tissue evidence="1">Shoot tissue taken approximately 20 cm above the soil surface</tissue>
    </source>
</reference>
<accession>A0A0A9H3V2</accession>
<proteinExistence type="predicted"/>
<organism evidence="1">
    <name type="scientific">Arundo donax</name>
    <name type="common">Giant reed</name>
    <name type="synonym">Donax arundinaceus</name>
    <dbReference type="NCBI Taxonomy" id="35708"/>
    <lineage>
        <taxon>Eukaryota</taxon>
        <taxon>Viridiplantae</taxon>
        <taxon>Streptophyta</taxon>
        <taxon>Embryophyta</taxon>
        <taxon>Tracheophyta</taxon>
        <taxon>Spermatophyta</taxon>
        <taxon>Magnoliopsida</taxon>
        <taxon>Liliopsida</taxon>
        <taxon>Poales</taxon>
        <taxon>Poaceae</taxon>
        <taxon>PACMAD clade</taxon>
        <taxon>Arundinoideae</taxon>
        <taxon>Arundineae</taxon>
        <taxon>Arundo</taxon>
    </lineage>
</organism>
<sequence length="25" mass="2834">MLSISLFLLFQCEKHKGAYGYQLSG</sequence>
<dbReference type="EMBL" id="GBRH01166454">
    <property type="protein sequence ID" value="JAE31442.1"/>
    <property type="molecule type" value="Transcribed_RNA"/>
</dbReference>
<reference evidence="1" key="2">
    <citation type="journal article" date="2015" name="Data Brief">
        <title>Shoot transcriptome of the giant reed, Arundo donax.</title>
        <authorList>
            <person name="Barrero R.A."/>
            <person name="Guerrero F.D."/>
            <person name="Moolhuijzen P."/>
            <person name="Goolsby J.A."/>
            <person name="Tidwell J."/>
            <person name="Bellgard S.E."/>
            <person name="Bellgard M.I."/>
        </authorList>
    </citation>
    <scope>NUCLEOTIDE SEQUENCE</scope>
    <source>
        <tissue evidence="1">Shoot tissue taken approximately 20 cm above the soil surface</tissue>
    </source>
</reference>
<name>A0A0A9H3V2_ARUDO</name>
<evidence type="ECO:0000313" key="1">
    <source>
        <dbReference type="EMBL" id="JAE31442.1"/>
    </source>
</evidence>